<dbReference type="GO" id="GO:0070761">
    <property type="term" value="C:pre-snoRNP complex"/>
    <property type="evidence" value="ECO:0007669"/>
    <property type="project" value="TreeGrafter"/>
</dbReference>
<dbReference type="InterPro" id="IPR013087">
    <property type="entry name" value="Znf_C2H2_type"/>
</dbReference>
<dbReference type="EMBL" id="JAULSN010000005">
    <property type="protein sequence ID" value="KAK3371290.1"/>
    <property type="molecule type" value="Genomic_DNA"/>
</dbReference>
<accession>A0AAE0K7Y0</accession>
<reference evidence="7" key="1">
    <citation type="journal article" date="2023" name="Mol. Phylogenet. Evol.">
        <title>Genome-scale phylogeny and comparative genomics of the fungal order Sordariales.</title>
        <authorList>
            <person name="Hensen N."/>
            <person name="Bonometti L."/>
            <person name="Westerberg I."/>
            <person name="Brannstrom I.O."/>
            <person name="Guillou S."/>
            <person name="Cros-Aarteil S."/>
            <person name="Calhoun S."/>
            <person name="Haridas S."/>
            <person name="Kuo A."/>
            <person name="Mondo S."/>
            <person name="Pangilinan J."/>
            <person name="Riley R."/>
            <person name="LaButti K."/>
            <person name="Andreopoulos B."/>
            <person name="Lipzen A."/>
            <person name="Chen C."/>
            <person name="Yan M."/>
            <person name="Daum C."/>
            <person name="Ng V."/>
            <person name="Clum A."/>
            <person name="Steindorff A."/>
            <person name="Ohm R.A."/>
            <person name="Martin F."/>
            <person name="Silar P."/>
            <person name="Natvig D.O."/>
            <person name="Lalanne C."/>
            <person name="Gautier V."/>
            <person name="Ament-Velasquez S.L."/>
            <person name="Kruys A."/>
            <person name="Hutchinson M.I."/>
            <person name="Powell A.J."/>
            <person name="Barry K."/>
            <person name="Miller A.N."/>
            <person name="Grigoriev I.V."/>
            <person name="Debuchy R."/>
            <person name="Gladieux P."/>
            <person name="Hiltunen Thoren M."/>
            <person name="Johannesson H."/>
        </authorList>
    </citation>
    <scope>NUCLEOTIDE SEQUENCE</scope>
    <source>
        <strain evidence="7">CBS 958.72</strain>
    </source>
</reference>
<organism evidence="7 8">
    <name type="scientific">Lasiosphaeria ovina</name>
    <dbReference type="NCBI Taxonomy" id="92902"/>
    <lineage>
        <taxon>Eukaryota</taxon>
        <taxon>Fungi</taxon>
        <taxon>Dikarya</taxon>
        <taxon>Ascomycota</taxon>
        <taxon>Pezizomycotina</taxon>
        <taxon>Sordariomycetes</taxon>
        <taxon>Sordariomycetidae</taxon>
        <taxon>Sordariales</taxon>
        <taxon>Lasiosphaeriaceae</taxon>
        <taxon>Lasiosphaeria</taxon>
    </lineage>
</organism>
<evidence type="ECO:0000256" key="2">
    <source>
        <dbReference type="ARBA" id="ARBA00022771"/>
    </source>
</evidence>
<dbReference type="Pfam" id="PF04438">
    <property type="entry name" value="zf-HIT"/>
    <property type="match status" value="1"/>
</dbReference>
<dbReference type="CDD" id="cd23024">
    <property type="entry name" value="zf-HIT_ZNHIT2-3"/>
    <property type="match status" value="1"/>
</dbReference>
<dbReference type="InterPro" id="IPR051639">
    <property type="entry name" value="BCD1"/>
</dbReference>
<dbReference type="SUPFAM" id="SSF144232">
    <property type="entry name" value="HIT/MYND zinc finger-like"/>
    <property type="match status" value="1"/>
</dbReference>
<evidence type="ECO:0000313" key="7">
    <source>
        <dbReference type="EMBL" id="KAK3371290.1"/>
    </source>
</evidence>
<keyword evidence="3" id="KW-0862">Zinc</keyword>
<keyword evidence="2 4" id="KW-0863">Zinc-finger</keyword>
<comment type="caution">
    <text evidence="7">The sequence shown here is derived from an EMBL/GenBank/DDBJ whole genome shotgun (WGS) entry which is preliminary data.</text>
</comment>
<evidence type="ECO:0000256" key="3">
    <source>
        <dbReference type="ARBA" id="ARBA00022833"/>
    </source>
</evidence>
<dbReference type="GO" id="GO:0005634">
    <property type="term" value="C:nucleus"/>
    <property type="evidence" value="ECO:0007669"/>
    <property type="project" value="TreeGrafter"/>
</dbReference>
<dbReference type="GO" id="GO:0048254">
    <property type="term" value="P:snoRNA localization"/>
    <property type="evidence" value="ECO:0007669"/>
    <property type="project" value="TreeGrafter"/>
</dbReference>
<dbReference type="GO" id="GO:0000492">
    <property type="term" value="P:box C/D snoRNP assembly"/>
    <property type="evidence" value="ECO:0007669"/>
    <property type="project" value="TreeGrafter"/>
</dbReference>
<dbReference type="InterPro" id="IPR007529">
    <property type="entry name" value="Znf_HIT"/>
</dbReference>
<dbReference type="PROSITE" id="PS00028">
    <property type="entry name" value="ZINC_FINGER_C2H2_1"/>
    <property type="match status" value="1"/>
</dbReference>
<dbReference type="Proteomes" id="UP001287356">
    <property type="component" value="Unassembled WGS sequence"/>
</dbReference>
<evidence type="ECO:0000256" key="5">
    <source>
        <dbReference type="SAM" id="MobiDB-lite"/>
    </source>
</evidence>
<keyword evidence="8" id="KW-1185">Reference proteome</keyword>
<evidence type="ECO:0000256" key="4">
    <source>
        <dbReference type="PROSITE-ProRule" id="PRU00453"/>
    </source>
</evidence>
<name>A0AAE0K7Y0_9PEZI</name>
<protein>
    <recommendedName>
        <fullName evidence="6">HIT-type domain-containing protein</fullName>
    </recommendedName>
</protein>
<dbReference type="PANTHER" id="PTHR13483">
    <property type="entry name" value="BOX C_D SNORNA PROTEIN 1-RELATED"/>
    <property type="match status" value="1"/>
</dbReference>
<evidence type="ECO:0000256" key="1">
    <source>
        <dbReference type="ARBA" id="ARBA00022723"/>
    </source>
</evidence>
<sequence length="272" mass="29939">MMSLTQEGDMGTVLAQAHIGDVPQLFAEILSSQSSLAPDNVSYASSVTIPDSASPEPLSTMATPPPSEPKAAAARLCGVCEKEPGKYKCPRCTMPYCSVACNRTHKENHPPDEPKIKPEPESPGRLRCENSDEEDKHPLRGVLKYQADMQRLFHKYPGLDEELDRLQRTTLPPSPTANGGGGGGGLLPFKMRQQPMWSRDIGLRRGVEALRKARCNPSELGDGVREFCDLILFALANEARETDATELVRQDVAAEEAKTVERLLREETEKDR</sequence>
<keyword evidence="1" id="KW-0479">Metal-binding</keyword>
<feature type="region of interest" description="Disordered" evidence="5">
    <location>
        <begin position="105"/>
        <end position="138"/>
    </location>
</feature>
<evidence type="ECO:0000313" key="8">
    <source>
        <dbReference type="Proteomes" id="UP001287356"/>
    </source>
</evidence>
<dbReference type="AlphaFoldDB" id="A0AAE0K7Y0"/>
<dbReference type="Gene3D" id="3.30.60.190">
    <property type="match status" value="1"/>
</dbReference>
<dbReference type="PROSITE" id="PS51083">
    <property type="entry name" value="ZF_HIT"/>
    <property type="match status" value="1"/>
</dbReference>
<dbReference type="GO" id="GO:0008270">
    <property type="term" value="F:zinc ion binding"/>
    <property type="evidence" value="ECO:0007669"/>
    <property type="project" value="UniProtKB-UniRule"/>
</dbReference>
<evidence type="ECO:0000259" key="6">
    <source>
        <dbReference type="PROSITE" id="PS51083"/>
    </source>
</evidence>
<gene>
    <name evidence="7" type="ORF">B0T24DRAFT_314366</name>
</gene>
<dbReference type="GO" id="GO:0000463">
    <property type="term" value="P:maturation of LSU-rRNA from tricistronic rRNA transcript (SSU-rRNA, 5.8S rRNA, LSU-rRNA)"/>
    <property type="evidence" value="ECO:0007669"/>
    <property type="project" value="TreeGrafter"/>
</dbReference>
<reference evidence="7" key="2">
    <citation type="submission" date="2023-06" db="EMBL/GenBank/DDBJ databases">
        <authorList>
            <consortium name="Lawrence Berkeley National Laboratory"/>
            <person name="Haridas S."/>
            <person name="Hensen N."/>
            <person name="Bonometti L."/>
            <person name="Westerberg I."/>
            <person name="Brannstrom I.O."/>
            <person name="Guillou S."/>
            <person name="Cros-Aarteil S."/>
            <person name="Calhoun S."/>
            <person name="Kuo A."/>
            <person name="Mondo S."/>
            <person name="Pangilinan J."/>
            <person name="Riley R."/>
            <person name="Labutti K."/>
            <person name="Andreopoulos B."/>
            <person name="Lipzen A."/>
            <person name="Chen C."/>
            <person name="Yanf M."/>
            <person name="Daum C."/>
            <person name="Ng V."/>
            <person name="Clum A."/>
            <person name="Steindorff A."/>
            <person name="Ohm R."/>
            <person name="Martin F."/>
            <person name="Silar P."/>
            <person name="Natvig D."/>
            <person name="Lalanne C."/>
            <person name="Gautier V."/>
            <person name="Ament-Velasquez S.L."/>
            <person name="Kruys A."/>
            <person name="Hutchinson M.I."/>
            <person name="Powell A.J."/>
            <person name="Barry K."/>
            <person name="Miller A.N."/>
            <person name="Grigoriev I.V."/>
            <person name="Debuchy R."/>
            <person name="Gladieux P."/>
            <person name="Thoren M.H."/>
            <person name="Johannesson H."/>
        </authorList>
    </citation>
    <scope>NUCLEOTIDE SEQUENCE</scope>
    <source>
        <strain evidence="7">CBS 958.72</strain>
    </source>
</reference>
<dbReference type="PANTHER" id="PTHR13483:SF11">
    <property type="entry name" value="ZINC FINGER HIT DOMAIN-CONTAINING PROTEIN 3"/>
    <property type="match status" value="1"/>
</dbReference>
<feature type="region of interest" description="Disordered" evidence="5">
    <location>
        <begin position="49"/>
        <end position="69"/>
    </location>
</feature>
<proteinExistence type="predicted"/>
<feature type="domain" description="HIT-type" evidence="6">
    <location>
        <begin position="77"/>
        <end position="110"/>
    </location>
</feature>